<dbReference type="AlphaFoldDB" id="A0AAV5TPP8"/>
<evidence type="ECO:0000313" key="7">
    <source>
        <dbReference type="Proteomes" id="UP001432027"/>
    </source>
</evidence>
<dbReference type="SUPFAM" id="SSF50978">
    <property type="entry name" value="WD40 repeat-like"/>
    <property type="match status" value="1"/>
</dbReference>
<name>A0AAV5TPP8_9BILA</name>
<dbReference type="FunFam" id="2.130.10.10:FF:001203">
    <property type="entry name" value="F-box/WD repeat-containing protein 1A"/>
    <property type="match status" value="1"/>
</dbReference>
<dbReference type="InterPro" id="IPR036047">
    <property type="entry name" value="F-box-like_dom_sf"/>
</dbReference>
<dbReference type="InterPro" id="IPR015943">
    <property type="entry name" value="WD40/YVTN_repeat-like_dom_sf"/>
</dbReference>
<feature type="non-terminal residue" evidence="6">
    <location>
        <position position="1"/>
    </location>
</feature>
<feature type="repeat" description="WD" evidence="3">
    <location>
        <begin position="247"/>
        <end position="286"/>
    </location>
</feature>
<reference evidence="6" key="1">
    <citation type="submission" date="2023-10" db="EMBL/GenBank/DDBJ databases">
        <title>Genome assembly of Pristionchus species.</title>
        <authorList>
            <person name="Yoshida K."/>
            <person name="Sommer R.J."/>
        </authorList>
    </citation>
    <scope>NUCLEOTIDE SEQUENCE</scope>
    <source>
        <strain evidence="6">RS0144</strain>
    </source>
</reference>
<comment type="caution">
    <text evidence="6">The sequence shown here is derived from an EMBL/GenBank/DDBJ whole genome shotgun (WGS) entry which is preliminary data.</text>
</comment>
<dbReference type="PANTHER" id="PTHR44436:SF1">
    <property type="entry name" value="F-BOX_WD REPEAT-CONTAINING PROTEIN 2"/>
    <property type="match status" value="1"/>
</dbReference>
<dbReference type="SMART" id="SM00320">
    <property type="entry name" value="WD40"/>
    <property type="match status" value="7"/>
</dbReference>
<dbReference type="Pfam" id="PF00400">
    <property type="entry name" value="WD40"/>
    <property type="match status" value="7"/>
</dbReference>
<keyword evidence="7" id="KW-1185">Reference proteome</keyword>
<dbReference type="PROSITE" id="PS50181">
    <property type="entry name" value="FBOX"/>
    <property type="match status" value="1"/>
</dbReference>
<dbReference type="PRINTS" id="PR00320">
    <property type="entry name" value="GPROTEINBRPT"/>
</dbReference>
<evidence type="ECO:0000313" key="6">
    <source>
        <dbReference type="EMBL" id="GMS96152.1"/>
    </source>
</evidence>
<evidence type="ECO:0000259" key="5">
    <source>
        <dbReference type="PROSITE" id="PS50181"/>
    </source>
</evidence>
<dbReference type="Gene3D" id="2.130.10.10">
    <property type="entry name" value="YVTN repeat-like/Quinoprotein amine dehydrogenase"/>
    <property type="match status" value="3"/>
</dbReference>
<sequence length="495" mass="56022">FQLRGMVSSEGDGSDLRSSSDPFLKAAVASTNGSSQMNGSVRGLSDRAMMVKNSLRDFNEEDRLAVMEDLLRDCNIESLEKLSTFISLIRVSRSEITFNCLGDPFIVLPHPIILKVLSFLDPVSLCLSMRVSRLWLRVATDSSLWKGLCNQSREYRMCSPAAEKAQIAKFSQDGSVRWKEAFGERFRLWNNWHSGRCTVRTLYGHKEGVVCVQLDGDRVVSGSTDTTIRCWDLQEEDAGRGLLGHTLNGHSETVRCLHLVKNRLASGSNDFTIKIWNMERSDEWSSIGCRRTMIGHTNYVRCLEMGDQLMISGSYDSSLKLWSLETGECVTTLVGHLDAVLCEQYREEERVVVSGSSDKCIKTWDTRTNMNIRSIHNAHDSAVTCIRMDDHRILSGSLDRMIKMWDIRTGKLLKTIDWRRAEGHTGVVRCLQADSWRIVSSADDRTVKVWNLESGERLCTLRDHTDGVTCVQFNDERIVSGSFDKTVKVWDFSLC</sequence>
<dbReference type="PROSITE" id="PS00678">
    <property type="entry name" value="WD_REPEATS_1"/>
    <property type="match status" value="5"/>
</dbReference>
<gene>
    <name evidence="6" type="ORF">PENTCL1PPCAC_18327</name>
</gene>
<dbReference type="SUPFAM" id="SSF81383">
    <property type="entry name" value="F-box domain"/>
    <property type="match status" value="1"/>
</dbReference>
<feature type="repeat" description="WD" evidence="3">
    <location>
        <begin position="333"/>
        <end position="374"/>
    </location>
</feature>
<dbReference type="PROSITE" id="PS50082">
    <property type="entry name" value="WD_REPEATS_2"/>
    <property type="match status" value="7"/>
</dbReference>
<dbReference type="EMBL" id="BTSX01000004">
    <property type="protein sequence ID" value="GMS96152.1"/>
    <property type="molecule type" value="Genomic_DNA"/>
</dbReference>
<evidence type="ECO:0000256" key="3">
    <source>
        <dbReference type="PROSITE-ProRule" id="PRU00221"/>
    </source>
</evidence>
<dbReference type="InterPro" id="IPR042627">
    <property type="entry name" value="FBXW2"/>
</dbReference>
<proteinExistence type="predicted"/>
<feature type="repeat" description="WD" evidence="3">
    <location>
        <begin position="293"/>
        <end position="332"/>
    </location>
</feature>
<organism evidence="6 7">
    <name type="scientific">Pristionchus entomophagus</name>
    <dbReference type="NCBI Taxonomy" id="358040"/>
    <lineage>
        <taxon>Eukaryota</taxon>
        <taxon>Metazoa</taxon>
        <taxon>Ecdysozoa</taxon>
        <taxon>Nematoda</taxon>
        <taxon>Chromadorea</taxon>
        <taxon>Rhabditida</taxon>
        <taxon>Rhabditina</taxon>
        <taxon>Diplogasteromorpha</taxon>
        <taxon>Diplogasteroidea</taxon>
        <taxon>Neodiplogasteridae</taxon>
        <taxon>Pristionchus</taxon>
    </lineage>
</organism>
<dbReference type="PROSITE" id="PS50294">
    <property type="entry name" value="WD_REPEATS_REGION"/>
    <property type="match status" value="7"/>
</dbReference>
<dbReference type="Pfam" id="PF12937">
    <property type="entry name" value="F-box-like"/>
    <property type="match status" value="1"/>
</dbReference>
<dbReference type="SMART" id="SM00256">
    <property type="entry name" value="FBOX"/>
    <property type="match status" value="1"/>
</dbReference>
<protein>
    <recommendedName>
        <fullName evidence="5">F-box domain-containing protein</fullName>
    </recommendedName>
</protein>
<dbReference type="InterPro" id="IPR036322">
    <property type="entry name" value="WD40_repeat_dom_sf"/>
</dbReference>
<keyword evidence="2" id="KW-0677">Repeat</keyword>
<dbReference type="InterPro" id="IPR001810">
    <property type="entry name" value="F-box_dom"/>
</dbReference>
<dbReference type="Gene3D" id="1.20.1280.50">
    <property type="match status" value="1"/>
</dbReference>
<evidence type="ECO:0000256" key="1">
    <source>
        <dbReference type="ARBA" id="ARBA00022574"/>
    </source>
</evidence>
<dbReference type="InterPro" id="IPR019775">
    <property type="entry name" value="WD40_repeat_CS"/>
</dbReference>
<dbReference type="CDD" id="cd00200">
    <property type="entry name" value="WD40"/>
    <property type="match status" value="1"/>
</dbReference>
<dbReference type="PANTHER" id="PTHR44436">
    <property type="entry name" value="F-BOX/WD REPEAT-CONTAINING PROTEIN 2"/>
    <property type="match status" value="1"/>
</dbReference>
<dbReference type="InterPro" id="IPR020472">
    <property type="entry name" value="WD40_PAC1"/>
</dbReference>
<feature type="domain" description="F-box" evidence="5">
    <location>
        <begin position="102"/>
        <end position="148"/>
    </location>
</feature>
<feature type="repeat" description="WD" evidence="3">
    <location>
        <begin position="421"/>
        <end position="460"/>
    </location>
</feature>
<accession>A0AAV5TPP8</accession>
<evidence type="ECO:0000256" key="4">
    <source>
        <dbReference type="SAM" id="MobiDB-lite"/>
    </source>
</evidence>
<feature type="repeat" description="WD" evidence="3">
    <location>
        <begin position="202"/>
        <end position="234"/>
    </location>
</feature>
<feature type="region of interest" description="Disordered" evidence="4">
    <location>
        <begin position="1"/>
        <end position="20"/>
    </location>
</feature>
<feature type="repeat" description="WD" evidence="3">
    <location>
        <begin position="461"/>
        <end position="495"/>
    </location>
</feature>
<dbReference type="Proteomes" id="UP001432027">
    <property type="component" value="Unassembled WGS sequence"/>
</dbReference>
<dbReference type="InterPro" id="IPR001680">
    <property type="entry name" value="WD40_rpt"/>
</dbReference>
<feature type="repeat" description="WD" evidence="3">
    <location>
        <begin position="376"/>
        <end position="415"/>
    </location>
</feature>
<evidence type="ECO:0000256" key="2">
    <source>
        <dbReference type="ARBA" id="ARBA00022737"/>
    </source>
</evidence>
<keyword evidence="1 3" id="KW-0853">WD repeat</keyword>